<organism evidence="1 2">
    <name type="scientific">Candidatus Epulonipiscium fishelsonii</name>
    <dbReference type="NCBI Taxonomy" id="77094"/>
    <lineage>
        <taxon>Bacteria</taxon>
        <taxon>Bacillati</taxon>
        <taxon>Bacillota</taxon>
        <taxon>Clostridia</taxon>
        <taxon>Lachnospirales</taxon>
        <taxon>Lachnospiraceae</taxon>
        <taxon>Candidatus Epulonipiscium</taxon>
    </lineage>
</organism>
<reference evidence="1" key="1">
    <citation type="submission" date="2016-08" db="EMBL/GenBank/DDBJ databases">
        <authorList>
            <person name="Ngugi D.K."/>
            <person name="Miyake S."/>
            <person name="Stingl U."/>
        </authorList>
    </citation>
    <scope>NUCLEOTIDE SEQUENCE</scope>
    <source>
        <strain evidence="1">SCG-D08WGA-EpuloA1</strain>
    </source>
</reference>
<protein>
    <submittedName>
        <fullName evidence="1">Uncharacterized protein</fullName>
    </submittedName>
</protein>
<sequence length="535" mass="60908">MEKFKNSKLSFKIVFIITAALMLILLPLSTIIIGQVNYQINNDIHDIFKSKAELNASKVQAVMGDSFTMLEDLKNYLENYMGDYTHVHRTTAGMLDIETENSSVYNVPIAKQNVELETYILSTAWSALKNNLSIAGFGVFFEPYAFDPLNKVYGIEAYDENAKNRTVIPVTDYNNYAQKEYYSVPKETKEMYITSPAMQDDGSIRFFISYPIIQNNGFKGVVGIEFLLSSFEYTDLEDEKYSTLFTSILNEDFNVVYSGEDTTYLNLNVPSYLSSKDKAKWDTLSRKNEFFEIITEDTYGKKHKRYVYPIKVGEKNWWIYISVALRDLYAPIYQIVILASEIALVSIVTLILIAIRTLKRVLEPMNQLLIVANNMAAGNLNIHLDLPYEDEIGQLGRVFIHMSRTLNNIIRDIETILEKMAEGDFTTHNEIKADYVGNFEPIKQSLIQINKKLSQTLSDINHSAKEVTVGAEEIAKSAIELAEGTTEQSEIIHKFIFSTEKISENIDTTIARAKETKLISQEAKLQAKECSIVIE</sequence>
<evidence type="ECO:0000313" key="1">
    <source>
        <dbReference type="EMBL" id="ONI46463.1"/>
    </source>
</evidence>
<comment type="caution">
    <text evidence="1">The sequence shown here is derived from an EMBL/GenBank/DDBJ whole genome shotgun (WGS) entry which is preliminary data.</text>
</comment>
<dbReference type="EMBL" id="LJHD01000014">
    <property type="protein sequence ID" value="ONI46463.1"/>
    <property type="molecule type" value="Genomic_DNA"/>
</dbReference>
<keyword evidence="2" id="KW-1185">Reference proteome</keyword>
<name>A0ACC8XJ23_9FIRM</name>
<accession>A0ACC8XJ23</accession>
<gene>
    <name evidence="1" type="ORF">AN640_03450</name>
</gene>
<evidence type="ECO:0000313" key="2">
    <source>
        <dbReference type="Proteomes" id="UP000188637"/>
    </source>
</evidence>
<dbReference type="Proteomes" id="UP000188637">
    <property type="component" value="Unassembled WGS sequence"/>
</dbReference>
<proteinExistence type="predicted"/>